<sequence length="928" mass="104296">MPFCPKKRADKRSHHDRDLSQPRGVSNPSSRQDEVRDESVLETSKVELAVSGYPDSELVEDTISNEEHRRLDNLNLVPVLSTALSFSIGVTSQLESLALPLLQTIISDCDQLDQKYNNEAQESNTLILDLFKEHPWLVPFLGKCCDRGLFRDVRRLKILRPASADSTQKQGSSHLPPGSNPSIQATLRAWGSPFKGNAATSLLLTIESYLDKRRDVYARQTSIVNSSGTGKSRMVDEVATKVITIPMCLRSSKSQGFPPPDIELRDWLCSVGGDSDADALSKKLHGFVYALLTVTEKRLEDIESDYQDDVAPQETTTIGRDRRRPRLDTALLVQEHQEKLAKAFREHMTVDQGFRSSNDYRRDFFKAVVDEATKFMASCERVHNENRSPSPYAVDGNGVREAGLELCQFVDPEGCLDPLEGPRRPLVILAFDESHVLGDTPPGKGWTLFAELRRTLRELVELPVFSLFLSTAGKFHVFSPEIGKDPSNRVANMNLSVLHPIAEISFDDLMTPPEEDSVTVDELVDDRWITHLGRPLFGTHYDSLVKAKAERELMVLTKQKLLDGSITLDEDLNGQGALACLSVRFSLEFNLAHSYGRELARTQVERHMRLCLVATTGLEDMITVVGSEPYLAEAARMIISGAGVNPIRCLVENSDLNCVDRGQRGELAATLIVMQARDAASSETKRRWVFVADFMKALLPASAYDELKESLPTLSRRDEDKPFESAFKGYCLWFNHVIKVKNSDKIGVDSLWEFITQGAMILFINDQRGVDIVLPVCVRDEKLSPRTTTAILIQVKNDKSYQYNISQFLFDAMEPYQVRLFPKGHTPLPVIRMVFALASSKAGVSIPAAPQRRHHYNPSTCYDVWCAGVSGDTFKGIDGDSRWYKVLLQRDIQPPDAYVLGEIKDNLMSEDVKKVKWDRRRKLQRFTN</sequence>
<gene>
    <name evidence="2" type="ORF">B0F90DRAFT_1822015</name>
</gene>
<dbReference type="Proteomes" id="UP001203297">
    <property type="component" value="Unassembled WGS sequence"/>
</dbReference>
<feature type="region of interest" description="Disordered" evidence="1">
    <location>
        <begin position="1"/>
        <end position="39"/>
    </location>
</feature>
<dbReference type="PANTHER" id="PTHR33266:SF1">
    <property type="entry name" value="F-BOX DOMAIN-CONTAINING PROTEIN"/>
    <property type="match status" value="1"/>
</dbReference>
<dbReference type="PANTHER" id="PTHR33266">
    <property type="entry name" value="CHROMOSOME 15, WHOLE GENOME SHOTGUN SEQUENCE"/>
    <property type="match status" value="1"/>
</dbReference>
<proteinExistence type="predicted"/>
<comment type="caution">
    <text evidence="2">The sequence shown here is derived from an EMBL/GenBank/DDBJ whole genome shotgun (WGS) entry which is preliminary data.</text>
</comment>
<protein>
    <submittedName>
        <fullName evidence="2">Uncharacterized protein</fullName>
    </submittedName>
</protein>
<evidence type="ECO:0000313" key="3">
    <source>
        <dbReference type="Proteomes" id="UP001203297"/>
    </source>
</evidence>
<keyword evidence="3" id="KW-1185">Reference proteome</keyword>
<reference evidence="2" key="1">
    <citation type="journal article" date="2022" name="New Phytol.">
        <title>Evolutionary transition to the ectomycorrhizal habit in the genomes of a hyperdiverse lineage of mushroom-forming fungi.</title>
        <authorList>
            <person name="Looney B."/>
            <person name="Miyauchi S."/>
            <person name="Morin E."/>
            <person name="Drula E."/>
            <person name="Courty P.E."/>
            <person name="Kohler A."/>
            <person name="Kuo A."/>
            <person name="LaButti K."/>
            <person name="Pangilinan J."/>
            <person name="Lipzen A."/>
            <person name="Riley R."/>
            <person name="Andreopoulos W."/>
            <person name="He G."/>
            <person name="Johnson J."/>
            <person name="Nolan M."/>
            <person name="Tritt A."/>
            <person name="Barry K.W."/>
            <person name="Grigoriev I.V."/>
            <person name="Nagy L.G."/>
            <person name="Hibbett D."/>
            <person name="Henrissat B."/>
            <person name="Matheny P.B."/>
            <person name="Labbe J."/>
            <person name="Martin F.M."/>
        </authorList>
    </citation>
    <scope>NUCLEOTIDE SEQUENCE</scope>
    <source>
        <strain evidence="2">BPL690</strain>
    </source>
</reference>
<dbReference type="AlphaFoldDB" id="A0AAD4LX02"/>
<dbReference type="EMBL" id="WTXG01000094">
    <property type="protein sequence ID" value="KAI0293497.1"/>
    <property type="molecule type" value="Genomic_DNA"/>
</dbReference>
<feature type="region of interest" description="Disordered" evidence="1">
    <location>
        <begin position="163"/>
        <end position="182"/>
    </location>
</feature>
<name>A0AAD4LX02_9AGAM</name>
<evidence type="ECO:0000313" key="2">
    <source>
        <dbReference type="EMBL" id="KAI0293497.1"/>
    </source>
</evidence>
<organism evidence="2 3">
    <name type="scientific">Multifurca ochricompacta</name>
    <dbReference type="NCBI Taxonomy" id="376703"/>
    <lineage>
        <taxon>Eukaryota</taxon>
        <taxon>Fungi</taxon>
        <taxon>Dikarya</taxon>
        <taxon>Basidiomycota</taxon>
        <taxon>Agaricomycotina</taxon>
        <taxon>Agaricomycetes</taxon>
        <taxon>Russulales</taxon>
        <taxon>Russulaceae</taxon>
        <taxon>Multifurca</taxon>
    </lineage>
</organism>
<feature type="compositionally biased region" description="Polar residues" evidence="1">
    <location>
        <begin position="164"/>
        <end position="173"/>
    </location>
</feature>
<evidence type="ECO:0000256" key="1">
    <source>
        <dbReference type="SAM" id="MobiDB-lite"/>
    </source>
</evidence>
<accession>A0AAD4LX02</accession>
<feature type="compositionally biased region" description="Basic residues" evidence="1">
    <location>
        <begin position="1"/>
        <end position="12"/>
    </location>
</feature>